<dbReference type="Proteomes" id="UP001460270">
    <property type="component" value="Unassembled WGS sequence"/>
</dbReference>
<protein>
    <submittedName>
        <fullName evidence="1">Uncharacterized protein</fullName>
    </submittedName>
</protein>
<reference evidence="2" key="1">
    <citation type="submission" date="2024-04" db="EMBL/GenBank/DDBJ databases">
        <title>Salinicola lusitanus LLJ914,a marine bacterium isolated from the Okinawa Trough.</title>
        <authorList>
            <person name="Li J."/>
        </authorList>
    </citation>
    <scope>NUCLEOTIDE SEQUENCE [LARGE SCALE GENOMIC DNA]</scope>
</reference>
<accession>A0AAW0PD02</accession>
<proteinExistence type="predicted"/>
<gene>
    <name evidence="1" type="ORF">WMY93_011182</name>
</gene>
<dbReference type="AlphaFoldDB" id="A0AAW0PD02"/>
<name>A0AAW0PD02_9GOBI</name>
<evidence type="ECO:0000313" key="1">
    <source>
        <dbReference type="EMBL" id="KAK7915421.1"/>
    </source>
</evidence>
<dbReference type="EMBL" id="JBBPFD010000008">
    <property type="protein sequence ID" value="KAK7915421.1"/>
    <property type="molecule type" value="Genomic_DNA"/>
</dbReference>
<sequence>MLLFSGETKVPHLAVRRLVLSVPPLSLPSLSVLIWSFLGVAADSGCVAHLLEINLNVCLPHQLQLSTHLCSSVQPAPALYSPLLLGPACSSSVPTSAPRSSLLQLCTHLCSSVQPAPALYSPLLLGPACSSSVPTSAPQSGLLQLCTPHCSSVRPAPALYSPLLLGPASSSSVLPSAPRSSLLQPRSALDSASVIHCQNQTCPTSFTSAPKSNLH</sequence>
<evidence type="ECO:0000313" key="2">
    <source>
        <dbReference type="Proteomes" id="UP001460270"/>
    </source>
</evidence>
<organism evidence="1 2">
    <name type="scientific">Mugilogobius chulae</name>
    <name type="common">yellowstripe goby</name>
    <dbReference type="NCBI Taxonomy" id="88201"/>
    <lineage>
        <taxon>Eukaryota</taxon>
        <taxon>Metazoa</taxon>
        <taxon>Chordata</taxon>
        <taxon>Craniata</taxon>
        <taxon>Vertebrata</taxon>
        <taxon>Euteleostomi</taxon>
        <taxon>Actinopterygii</taxon>
        <taxon>Neopterygii</taxon>
        <taxon>Teleostei</taxon>
        <taxon>Neoteleostei</taxon>
        <taxon>Acanthomorphata</taxon>
        <taxon>Gobiaria</taxon>
        <taxon>Gobiiformes</taxon>
        <taxon>Gobioidei</taxon>
        <taxon>Gobiidae</taxon>
        <taxon>Gobionellinae</taxon>
        <taxon>Mugilogobius</taxon>
    </lineage>
</organism>
<comment type="caution">
    <text evidence="1">The sequence shown here is derived from an EMBL/GenBank/DDBJ whole genome shotgun (WGS) entry which is preliminary data.</text>
</comment>
<keyword evidence="2" id="KW-1185">Reference proteome</keyword>